<evidence type="ECO:0000256" key="9">
    <source>
        <dbReference type="ARBA" id="ARBA00022723"/>
    </source>
</evidence>
<evidence type="ECO:0000256" key="6">
    <source>
        <dbReference type="ARBA" id="ARBA00022490"/>
    </source>
</evidence>
<evidence type="ECO:0000256" key="10">
    <source>
        <dbReference type="ARBA" id="ARBA00022786"/>
    </source>
</evidence>
<dbReference type="STRING" id="7918.ENSLOCP00000005409"/>
<dbReference type="EC" id="3.4.19.12" evidence="5"/>
<dbReference type="OMA" id="TYPLSRH"/>
<evidence type="ECO:0000256" key="1">
    <source>
        <dbReference type="ARBA" id="ARBA00000707"/>
    </source>
</evidence>
<evidence type="ECO:0000256" key="2">
    <source>
        <dbReference type="ARBA" id="ARBA00004300"/>
    </source>
</evidence>
<evidence type="ECO:0000256" key="7">
    <source>
        <dbReference type="ARBA" id="ARBA00022553"/>
    </source>
</evidence>
<evidence type="ECO:0000256" key="3">
    <source>
        <dbReference type="ARBA" id="ARBA00004556"/>
    </source>
</evidence>
<proteinExistence type="inferred from homology"/>
<dbReference type="SUPFAM" id="SSF74924">
    <property type="entry name" value="Cap-Gly domain"/>
    <property type="match status" value="1"/>
</dbReference>
<comment type="similarity">
    <text evidence="4">Belongs to the peptidase C19 family.</text>
</comment>
<dbReference type="GO" id="GO:0048471">
    <property type="term" value="C:perinuclear region of cytoplasm"/>
    <property type="evidence" value="ECO:0007669"/>
    <property type="project" value="UniProtKB-SubCell"/>
</dbReference>
<keyword evidence="11" id="KW-0378">Hydrolase</keyword>
<dbReference type="InterPro" id="IPR000938">
    <property type="entry name" value="CAP-Gly_domain"/>
</dbReference>
<dbReference type="SMART" id="SM01052">
    <property type="entry name" value="CAP_GLY"/>
    <property type="match status" value="1"/>
</dbReference>
<keyword evidence="9" id="KW-0479">Metal-binding</keyword>
<feature type="domain" description="USP" evidence="14">
    <location>
        <begin position="343"/>
        <end position="712"/>
    </location>
</feature>
<dbReference type="EMBL" id="AHAT01025258">
    <property type="status" value="NOT_ANNOTATED_CDS"/>
    <property type="molecule type" value="Genomic_DNA"/>
</dbReference>
<dbReference type="GeneTree" id="ENSGT00390000018123"/>
<evidence type="ECO:0000313" key="16">
    <source>
        <dbReference type="Ensembl" id="ENSLOCP00000005409.1"/>
    </source>
</evidence>
<dbReference type="GO" id="GO:1904888">
    <property type="term" value="P:cranial skeletal system development"/>
    <property type="evidence" value="ECO:0007669"/>
    <property type="project" value="Ensembl"/>
</dbReference>
<dbReference type="Pfam" id="PF01302">
    <property type="entry name" value="CAP_GLY"/>
    <property type="match status" value="1"/>
</dbReference>
<dbReference type="SUPFAM" id="SSF54001">
    <property type="entry name" value="Cysteine proteinases"/>
    <property type="match status" value="1"/>
</dbReference>
<dbReference type="Bgee" id="ENSLOCG00000004523">
    <property type="expression patterns" value="Expressed in intestine and 13 other cell types or tissues"/>
</dbReference>
<dbReference type="GO" id="GO:0006508">
    <property type="term" value="P:proteolysis"/>
    <property type="evidence" value="ECO:0007669"/>
    <property type="project" value="UniProtKB-KW"/>
</dbReference>
<dbReference type="HOGENOM" id="CLU_003910_2_1_1"/>
<keyword evidence="13" id="KW-0862">Zinc</keyword>
<keyword evidence="7" id="KW-0597">Phosphoprotein</keyword>
<organism evidence="16 17">
    <name type="scientific">Lepisosteus oculatus</name>
    <name type="common">Spotted gar</name>
    <dbReference type="NCBI Taxonomy" id="7918"/>
    <lineage>
        <taxon>Eukaryota</taxon>
        <taxon>Metazoa</taxon>
        <taxon>Chordata</taxon>
        <taxon>Craniata</taxon>
        <taxon>Vertebrata</taxon>
        <taxon>Euteleostomi</taxon>
        <taxon>Actinopterygii</taxon>
        <taxon>Neopterygii</taxon>
        <taxon>Holostei</taxon>
        <taxon>Semionotiformes</taxon>
        <taxon>Lepisosteidae</taxon>
        <taxon>Lepisosteus</taxon>
    </lineage>
</organism>
<evidence type="ECO:0000256" key="4">
    <source>
        <dbReference type="ARBA" id="ARBA00009085"/>
    </source>
</evidence>
<keyword evidence="8" id="KW-0645">Protease</keyword>
<dbReference type="InterPro" id="IPR028889">
    <property type="entry name" value="USP"/>
</dbReference>
<dbReference type="AlphaFoldDB" id="W5MAK0"/>
<dbReference type="eggNOG" id="KOG3556">
    <property type="taxonomic scope" value="Eukaryota"/>
</dbReference>
<keyword evidence="10" id="KW-0833">Ubl conjugation pathway</keyword>
<evidence type="ECO:0000256" key="8">
    <source>
        <dbReference type="ARBA" id="ARBA00022670"/>
    </source>
</evidence>
<evidence type="ECO:0000256" key="13">
    <source>
        <dbReference type="ARBA" id="ARBA00022833"/>
    </source>
</evidence>
<name>W5MAK0_LEPOC</name>
<accession>W5MAK0</accession>
<dbReference type="PROSITE" id="PS50245">
    <property type="entry name" value="CAP_GLY_2"/>
    <property type="match status" value="1"/>
</dbReference>
<protein>
    <recommendedName>
        <fullName evidence="5">ubiquitinyl hydrolase 1</fullName>
        <ecNumber evidence="5">3.4.19.12</ecNumber>
    </recommendedName>
</protein>
<dbReference type="InParanoid" id="W5MAK0"/>
<evidence type="ECO:0000313" key="17">
    <source>
        <dbReference type="Proteomes" id="UP000018468"/>
    </source>
</evidence>
<dbReference type="Gene3D" id="2.30.30.190">
    <property type="entry name" value="CAP Gly-rich-like domain"/>
    <property type="match status" value="1"/>
</dbReference>
<keyword evidence="12" id="KW-0788">Thiol protease</keyword>
<comment type="catalytic activity">
    <reaction evidence="1">
        <text>Thiol-dependent hydrolysis of ester, thioester, amide, peptide and isopeptide bonds formed by the C-terminal Gly of ubiquitin (a 76-residue protein attached to proteins as an intracellular targeting signal).</text>
        <dbReference type="EC" id="3.4.19.12"/>
    </reaction>
</comment>
<dbReference type="GO" id="GO:0046872">
    <property type="term" value="F:metal ion binding"/>
    <property type="evidence" value="ECO:0007669"/>
    <property type="project" value="UniProtKB-KW"/>
</dbReference>
<dbReference type="InterPro" id="IPR036859">
    <property type="entry name" value="CAP-Gly_dom_sf"/>
</dbReference>
<dbReference type="Proteomes" id="UP000018468">
    <property type="component" value="Linkage group LG18"/>
</dbReference>
<evidence type="ECO:0000256" key="5">
    <source>
        <dbReference type="ARBA" id="ARBA00012759"/>
    </source>
</evidence>
<dbReference type="GO" id="GO:0070536">
    <property type="term" value="P:protein K63-linked deubiquitination"/>
    <property type="evidence" value="ECO:0000318"/>
    <property type="project" value="GO_Central"/>
</dbReference>
<evidence type="ECO:0000256" key="11">
    <source>
        <dbReference type="ARBA" id="ARBA00022801"/>
    </source>
</evidence>
<reference evidence="16" key="2">
    <citation type="submission" date="2025-08" db="UniProtKB">
        <authorList>
            <consortium name="Ensembl"/>
        </authorList>
    </citation>
    <scope>IDENTIFICATION</scope>
</reference>
<dbReference type="Gene3D" id="3.90.70.10">
    <property type="entry name" value="Cysteine proteinases"/>
    <property type="match status" value="1"/>
</dbReference>
<dbReference type="GO" id="GO:0005813">
    <property type="term" value="C:centrosome"/>
    <property type="evidence" value="ECO:0007669"/>
    <property type="project" value="UniProtKB-SubCell"/>
</dbReference>
<keyword evidence="17" id="KW-1185">Reference proteome</keyword>
<dbReference type="InterPro" id="IPR038765">
    <property type="entry name" value="Papain-like_cys_pep_sf"/>
</dbReference>
<keyword evidence="6" id="KW-0963">Cytoplasm</keyword>
<dbReference type="GO" id="GO:0061578">
    <property type="term" value="F:K63-linked deubiquitinase activity"/>
    <property type="evidence" value="ECO:0000318"/>
    <property type="project" value="GO_Central"/>
</dbReference>
<dbReference type="GO" id="GO:0005829">
    <property type="term" value="C:cytosol"/>
    <property type="evidence" value="ECO:0000318"/>
    <property type="project" value="GO_Central"/>
</dbReference>
<dbReference type="Ensembl" id="ENSLOCT00000005417.1">
    <property type="protein sequence ID" value="ENSLOCP00000005409.1"/>
    <property type="gene ID" value="ENSLOCG00000004523.1"/>
</dbReference>
<comment type="subcellular location">
    <subcellularLocation>
        <location evidence="2">Cytoplasm</location>
        <location evidence="2">Cytoskeleton</location>
        <location evidence="2">Microtubule organizing center</location>
        <location evidence="2">Centrosome</location>
    </subcellularLocation>
    <subcellularLocation>
        <location evidence="3">Cytoplasm</location>
        <location evidence="3">Perinuclear region</location>
    </subcellularLocation>
</comment>
<evidence type="ECO:0000256" key="12">
    <source>
        <dbReference type="ARBA" id="ARBA00022807"/>
    </source>
</evidence>
<sequence>MDSRSEEEKYFIVMKAKPKPGSFSKGSIGRIESESQDEVQGPVFDTKGTQKLKKENVRLLSALEAQLLLRVSAPGKRLQLLQRAELFRAICGLAEGDVVVVQQKKEQRTGVVKAVVELVKHEASGELRMRVFEVKLMDPEKKQPCKKEVSPILCSAGDIVDVVIDSPRNALLCLKNQLEASNVKDYSGSDSGLKLQVRGVQAGRSPPITSDPGPALTPHPSLEVGSMVEIPAGNGAMVYGVVRWIGTPEGKNQPWAGVELDYEMKGCSDGRFGAQRYFTCNGNKAMFVILKNCFPDSRFLPLPPYKETLPRYEPHLGGGKEADEDIPPLRESEVLSLLEGRMRGIQGHFNSCYLDASLFSVFTSSMALDSVLHCPAGTEGHIQNILRKDIVNQLRRQGFVPAENVMNFRKLLGCSSFLCEEKEFCKSLHSAQDETLGCAHCCHHFPSDPEEFISTLLHQVLSVDPLLKIRSNGKTQDSYTFQIILEKEQVASTPTVQQLLETSFLACDLKFQEIPSCLIIQMPRFGKKYKMFPQIIPSTELDITDLIHNNPRECFLCGKLAELECYDCLRDPKLMPGRIKQFCNLCEKQVHAHRLRQDHRPRGICYPACLREGDPVPRLKLELFAVLCIETSHYVSFVKYGSGRDSWLFFDSMADRCGGENGYNIPEIRACPQVGDFLSQPEEDWAKLDLCYLDEFVKRLLCDSYMCFYQCPALSLYR</sequence>
<dbReference type="PANTHER" id="PTHR11830">
    <property type="entry name" value="40S RIBOSOMAL PROTEIN S3A"/>
    <property type="match status" value="1"/>
</dbReference>
<dbReference type="FunFam" id="2.30.30.190:FF:000007">
    <property type="entry name" value="Putative ubiquitin carboxyl-terminal hydrolase CYLD"/>
    <property type="match status" value="1"/>
</dbReference>
<evidence type="ECO:0000259" key="14">
    <source>
        <dbReference type="PROSITE" id="PS50235"/>
    </source>
</evidence>
<dbReference type="GO" id="GO:0004843">
    <property type="term" value="F:cysteine-type deubiquitinase activity"/>
    <property type="evidence" value="ECO:0000318"/>
    <property type="project" value="GO_Central"/>
</dbReference>
<reference evidence="17" key="1">
    <citation type="submission" date="2011-12" db="EMBL/GenBank/DDBJ databases">
        <title>The Draft Genome of Lepisosteus oculatus.</title>
        <authorList>
            <consortium name="The Broad Institute Genome Assembly &amp; Analysis Group"/>
            <consortium name="Computational R&amp;D Group"/>
            <consortium name="and Sequencing Platform"/>
            <person name="Di Palma F."/>
            <person name="Alfoldi J."/>
            <person name="Johnson J."/>
            <person name="Berlin A."/>
            <person name="Gnerre S."/>
            <person name="Jaffe D."/>
            <person name="MacCallum I."/>
            <person name="Young S."/>
            <person name="Walker B.J."/>
            <person name="Lander E.S."/>
            <person name="Lindblad-Toh K."/>
        </authorList>
    </citation>
    <scope>NUCLEOTIDE SEQUENCE [LARGE SCALE GENOMIC DNA]</scope>
</reference>
<feature type="domain" description="CAP-Gly" evidence="15">
    <location>
        <begin position="246"/>
        <end position="289"/>
    </location>
</feature>
<evidence type="ECO:0000259" key="15">
    <source>
        <dbReference type="PROSITE" id="PS50245"/>
    </source>
</evidence>
<dbReference type="PROSITE" id="PS50235">
    <property type="entry name" value="USP_3"/>
    <property type="match status" value="1"/>
</dbReference>
<dbReference type="FunFam" id="3.90.70.10:FF:000009">
    <property type="entry name" value="Putative ubiquitin carboxyl-terminal hydrolase CYLD"/>
    <property type="match status" value="1"/>
</dbReference>
<reference evidence="16" key="3">
    <citation type="submission" date="2025-09" db="UniProtKB">
        <authorList>
            <consortium name="Ensembl"/>
        </authorList>
    </citation>
    <scope>IDENTIFICATION</scope>
</reference>